<dbReference type="InterPro" id="IPR051016">
    <property type="entry name" value="Diverse_Substrate_AcTransf"/>
</dbReference>
<keyword evidence="6" id="KW-1185">Reference proteome</keyword>
<evidence type="ECO:0000256" key="3">
    <source>
        <dbReference type="ARBA" id="ARBA00023315"/>
    </source>
</evidence>
<reference evidence="5" key="1">
    <citation type="journal article" date="2018" name="Mol. Biol. Evol.">
        <title>Broad Genomic Sampling Reveals a Smut Pathogenic Ancestry of the Fungal Clade Ustilaginomycotina.</title>
        <authorList>
            <person name="Kijpornyongpan T."/>
            <person name="Mondo S.J."/>
            <person name="Barry K."/>
            <person name="Sandor L."/>
            <person name="Lee J."/>
            <person name="Lipzen A."/>
            <person name="Pangilinan J."/>
            <person name="LaButti K."/>
            <person name="Hainaut M."/>
            <person name="Henrissat B."/>
            <person name="Grigoriev I.V."/>
            <person name="Spatafora J.W."/>
            <person name="Aime M.C."/>
        </authorList>
    </citation>
    <scope>NUCLEOTIDE SEQUENCE [LARGE SCALE GENOMIC DNA]</scope>
    <source>
        <strain evidence="5">MCA 4198</strain>
    </source>
</reference>
<keyword evidence="3 5" id="KW-0012">Acyltransferase</keyword>
<protein>
    <submittedName>
        <fullName evidence="5">Acyl-CoA N-acyltransferase</fullName>
    </submittedName>
</protein>
<dbReference type="FunFam" id="3.40.630.30:FF:000064">
    <property type="entry name" value="GNAT family acetyltransferase"/>
    <property type="match status" value="1"/>
</dbReference>
<evidence type="ECO:0000313" key="5">
    <source>
        <dbReference type="EMBL" id="PWN90107.1"/>
    </source>
</evidence>
<keyword evidence="2 5" id="KW-0808">Transferase</keyword>
<organism evidence="5 6">
    <name type="scientific">Acaromyces ingoldii</name>
    <dbReference type="NCBI Taxonomy" id="215250"/>
    <lineage>
        <taxon>Eukaryota</taxon>
        <taxon>Fungi</taxon>
        <taxon>Dikarya</taxon>
        <taxon>Basidiomycota</taxon>
        <taxon>Ustilaginomycotina</taxon>
        <taxon>Exobasidiomycetes</taxon>
        <taxon>Exobasidiales</taxon>
        <taxon>Cryptobasidiaceae</taxon>
        <taxon>Acaromyces</taxon>
    </lineage>
</organism>
<evidence type="ECO:0000259" key="4">
    <source>
        <dbReference type="PROSITE" id="PS51186"/>
    </source>
</evidence>
<dbReference type="PANTHER" id="PTHR10545:SF29">
    <property type="entry name" value="GH14572P-RELATED"/>
    <property type="match status" value="1"/>
</dbReference>
<dbReference type="CDD" id="cd04301">
    <property type="entry name" value="NAT_SF"/>
    <property type="match status" value="1"/>
</dbReference>
<dbReference type="RefSeq" id="XP_025377305.1">
    <property type="nucleotide sequence ID" value="XM_025524979.1"/>
</dbReference>
<dbReference type="GeneID" id="37046895"/>
<dbReference type="InterPro" id="IPR000182">
    <property type="entry name" value="GNAT_dom"/>
</dbReference>
<dbReference type="AlphaFoldDB" id="A0A316YL34"/>
<sequence length="134" mass="15190">MSRKAPLAVNVRPATPDDIPTLIQFIKELAIYEKEPDAAKATPELMKENLFEKKYAEALVAEDPEQGNRAVGMAIYFFSFSTWTSKPSLYLEDLFVVPNLRNRGAGKALFRALGRVAEERGCQRLDWQVLKWNA</sequence>
<gene>
    <name evidence="5" type="ORF">FA10DRAFT_301389</name>
</gene>
<name>A0A316YL34_9BASI</name>
<dbReference type="InterPro" id="IPR016181">
    <property type="entry name" value="Acyl_CoA_acyltransferase"/>
</dbReference>
<dbReference type="STRING" id="215250.A0A316YL34"/>
<dbReference type="GO" id="GO:0008080">
    <property type="term" value="F:N-acetyltransferase activity"/>
    <property type="evidence" value="ECO:0007669"/>
    <property type="project" value="UniProtKB-ARBA"/>
</dbReference>
<dbReference type="PANTHER" id="PTHR10545">
    <property type="entry name" value="DIAMINE N-ACETYLTRANSFERASE"/>
    <property type="match status" value="1"/>
</dbReference>
<dbReference type="InParanoid" id="A0A316YL34"/>
<dbReference type="EMBL" id="KZ819636">
    <property type="protein sequence ID" value="PWN90107.1"/>
    <property type="molecule type" value="Genomic_DNA"/>
</dbReference>
<dbReference type="Pfam" id="PF00583">
    <property type="entry name" value="Acetyltransf_1"/>
    <property type="match status" value="1"/>
</dbReference>
<dbReference type="Proteomes" id="UP000245768">
    <property type="component" value="Unassembled WGS sequence"/>
</dbReference>
<evidence type="ECO:0000256" key="2">
    <source>
        <dbReference type="ARBA" id="ARBA00022679"/>
    </source>
</evidence>
<accession>A0A316YL34</accession>
<dbReference type="PROSITE" id="PS51186">
    <property type="entry name" value="GNAT"/>
    <property type="match status" value="1"/>
</dbReference>
<comment type="similarity">
    <text evidence="1">Belongs to the acetyltransferase family.</text>
</comment>
<dbReference type="FunCoup" id="A0A316YL34">
    <property type="interactions" value="53"/>
</dbReference>
<dbReference type="OrthoDB" id="7305308at2759"/>
<proteinExistence type="inferred from homology"/>
<dbReference type="Gene3D" id="3.40.630.30">
    <property type="match status" value="1"/>
</dbReference>
<evidence type="ECO:0000313" key="6">
    <source>
        <dbReference type="Proteomes" id="UP000245768"/>
    </source>
</evidence>
<dbReference type="SUPFAM" id="SSF55729">
    <property type="entry name" value="Acyl-CoA N-acyltransferases (Nat)"/>
    <property type="match status" value="1"/>
</dbReference>
<evidence type="ECO:0000256" key="1">
    <source>
        <dbReference type="ARBA" id="ARBA00008694"/>
    </source>
</evidence>
<feature type="domain" description="N-acetyltransferase" evidence="4">
    <location>
        <begin position="9"/>
        <end position="134"/>
    </location>
</feature>